<evidence type="ECO:0000313" key="1">
    <source>
        <dbReference type="EMBL" id="SNR79829.1"/>
    </source>
</evidence>
<dbReference type="RefSeq" id="WP_254920789.1">
    <property type="nucleotide sequence ID" value="NZ_FZNO01000026.1"/>
</dbReference>
<dbReference type="EMBL" id="FZNO01000026">
    <property type="protein sequence ID" value="SNR79829.1"/>
    <property type="molecule type" value="Genomic_DNA"/>
</dbReference>
<protein>
    <submittedName>
        <fullName evidence="1">Uncharacterized protein</fullName>
    </submittedName>
</protein>
<keyword evidence="2" id="KW-1185">Reference proteome</keyword>
<organism evidence="1 2">
    <name type="scientific">Blastococcus mobilis</name>
    <dbReference type="NCBI Taxonomy" id="1938746"/>
    <lineage>
        <taxon>Bacteria</taxon>
        <taxon>Bacillati</taxon>
        <taxon>Actinomycetota</taxon>
        <taxon>Actinomycetes</taxon>
        <taxon>Geodermatophilales</taxon>
        <taxon>Geodermatophilaceae</taxon>
        <taxon>Blastococcus</taxon>
    </lineage>
</organism>
<dbReference type="AlphaFoldDB" id="A0A238Z9T0"/>
<name>A0A238Z9T0_9ACTN</name>
<accession>A0A238Z9T0</accession>
<proteinExistence type="predicted"/>
<reference evidence="1 2" key="1">
    <citation type="submission" date="2017-06" db="EMBL/GenBank/DDBJ databases">
        <authorList>
            <person name="Kim H.J."/>
            <person name="Triplett B.A."/>
        </authorList>
    </citation>
    <scope>NUCLEOTIDE SEQUENCE [LARGE SCALE GENOMIC DNA]</scope>
    <source>
        <strain evidence="1 2">DSM 44272</strain>
    </source>
</reference>
<dbReference type="Proteomes" id="UP000198403">
    <property type="component" value="Unassembled WGS sequence"/>
</dbReference>
<sequence length="129" mass="13783">MIDQAEQWRPDAAVVGWAAGCTCGWRGTPWTRVPAELADPAARRLATAGPWADLEAAEEHRVMTEWRRHIAGWQALEDVEAAAARQAAAARALDQAVRAALAAGASWADIGRVTGLTGRSAAERWSARG</sequence>
<gene>
    <name evidence="1" type="ORF">SAMN06272737_12633</name>
</gene>
<evidence type="ECO:0000313" key="2">
    <source>
        <dbReference type="Proteomes" id="UP000198403"/>
    </source>
</evidence>